<feature type="domain" description="DUF4350" evidence="2">
    <location>
        <begin position="86"/>
        <end position="229"/>
    </location>
</feature>
<dbReference type="InterPro" id="IPR025646">
    <property type="entry name" value="DUF4350"/>
</dbReference>
<accession>A0A2I7SEY2</accession>
<protein>
    <recommendedName>
        <fullName evidence="2">DUF4350 domain-containing protein</fullName>
    </recommendedName>
</protein>
<reference evidence="4" key="1">
    <citation type="submission" date="2018-01" db="EMBL/GenBank/DDBJ databases">
        <title>Complete genome of Tamlana sp. UJ94.</title>
        <authorList>
            <person name="Jung J."/>
            <person name="Chung D."/>
            <person name="Bae S.S."/>
            <person name="Baek K."/>
        </authorList>
    </citation>
    <scope>NUCLEOTIDE SEQUENCE [LARGE SCALE GENOMIC DNA]</scope>
    <source>
        <strain evidence="4">UJ94</strain>
    </source>
</reference>
<organism evidence="3 4">
    <name type="scientific">Pseudotamlana carrageenivorans</name>
    <dbReference type="NCBI Taxonomy" id="2069432"/>
    <lineage>
        <taxon>Bacteria</taxon>
        <taxon>Pseudomonadati</taxon>
        <taxon>Bacteroidota</taxon>
        <taxon>Flavobacteriia</taxon>
        <taxon>Flavobacteriales</taxon>
        <taxon>Flavobacteriaceae</taxon>
        <taxon>Pseudotamlana</taxon>
    </lineage>
</organism>
<evidence type="ECO:0000313" key="4">
    <source>
        <dbReference type="Proteomes" id="UP000236592"/>
    </source>
</evidence>
<evidence type="ECO:0000313" key="3">
    <source>
        <dbReference type="EMBL" id="AUS04461.1"/>
    </source>
</evidence>
<name>A0A2I7SEY2_9FLAO</name>
<gene>
    <name evidence="3" type="ORF">C1A40_02775</name>
</gene>
<keyword evidence="1" id="KW-0812">Transmembrane</keyword>
<feature type="transmembrane region" description="Helical" evidence="1">
    <location>
        <begin position="271"/>
        <end position="288"/>
    </location>
</feature>
<dbReference type="AlphaFoldDB" id="A0A2I7SEY2"/>
<sequence>MRKVLVVVIILITLIITAAVVLSISSTKTVDWEESFNEKSNKPYGLSILYKELPRIFENHAFRTVYHQPASYLRAHSDGGYGEFIAEGSYLIFGNSNYLEDDSIDELLQFVDSGNTLFISDYSFPQKINDTLALETKYIKNQKDSISYLSLTDFDLPDIKIDKNQGDSYFSSFNKEKHTVLGYSKIDYKHANFLKVPFGAGFIYLHTEPKAFTNYNLLAENRYQYIEGVLAYLPEKDLYFDSFTKIQTPYSPDVEQESNLSWFLQQQSFRWTWYTALVFTILFMIFNAKRRQRIIKIITPLQNTSVAFVKTVSNLYFETKDHKNLIDKKITYFLEKIRIEFHLNTQVLDEEFINRLAAKSGKKAEDVKILINYIKWLKTQEAVTEAQLIKLNKFIEAFNSK</sequence>
<dbReference type="RefSeq" id="WP_102994570.1">
    <property type="nucleotide sequence ID" value="NZ_CP025938.1"/>
</dbReference>
<proteinExistence type="predicted"/>
<dbReference type="Pfam" id="PF14258">
    <property type="entry name" value="DUF4350"/>
    <property type="match status" value="1"/>
</dbReference>
<dbReference type="Proteomes" id="UP000236592">
    <property type="component" value="Chromosome"/>
</dbReference>
<evidence type="ECO:0000259" key="2">
    <source>
        <dbReference type="Pfam" id="PF14258"/>
    </source>
</evidence>
<evidence type="ECO:0000256" key="1">
    <source>
        <dbReference type="SAM" id="Phobius"/>
    </source>
</evidence>
<dbReference type="OrthoDB" id="1111222at2"/>
<dbReference type="EMBL" id="CP025938">
    <property type="protein sequence ID" value="AUS04461.1"/>
    <property type="molecule type" value="Genomic_DNA"/>
</dbReference>
<keyword evidence="4" id="KW-1185">Reference proteome</keyword>
<keyword evidence="1" id="KW-0472">Membrane</keyword>
<keyword evidence="1" id="KW-1133">Transmembrane helix</keyword>
<dbReference type="KEGG" id="taj:C1A40_02775"/>